<dbReference type="AlphaFoldDB" id="A0A221KBW5"/>
<evidence type="ECO:0000313" key="2">
    <source>
        <dbReference type="EMBL" id="ASM76496.1"/>
    </source>
</evidence>
<dbReference type="GO" id="GO:0009882">
    <property type="term" value="F:blue light photoreceptor activity"/>
    <property type="evidence" value="ECO:0007669"/>
    <property type="project" value="InterPro"/>
</dbReference>
<dbReference type="GO" id="GO:0071949">
    <property type="term" value="F:FAD binding"/>
    <property type="evidence" value="ECO:0007669"/>
    <property type="project" value="InterPro"/>
</dbReference>
<protein>
    <submittedName>
        <fullName evidence="2">Blue-light sensor BLUF</fullName>
    </submittedName>
</protein>
<dbReference type="EMBL" id="CP022423">
    <property type="protein sequence ID" value="ASM76496.1"/>
    <property type="molecule type" value="Genomic_DNA"/>
</dbReference>
<name>A0A221KBW5_VITFI</name>
<dbReference type="PROSITE" id="PS50925">
    <property type="entry name" value="BLUF"/>
    <property type="match status" value="1"/>
</dbReference>
<feature type="domain" description="BLUF" evidence="1">
    <location>
        <begin position="1"/>
        <end position="54"/>
    </location>
</feature>
<dbReference type="KEGG" id="vff:VITFI_CDS0717"/>
<dbReference type="Pfam" id="PF04940">
    <property type="entry name" value="BLUF"/>
    <property type="match status" value="1"/>
</dbReference>
<organism evidence="2 3">
    <name type="scientific">Vitreoscilla filiformis</name>
    <dbReference type="NCBI Taxonomy" id="63"/>
    <lineage>
        <taxon>Bacteria</taxon>
        <taxon>Pseudomonadati</taxon>
        <taxon>Pseudomonadota</taxon>
        <taxon>Betaproteobacteria</taxon>
        <taxon>Neisseriales</taxon>
        <taxon>Neisseriaceae</taxon>
        <taxon>Vitreoscilla</taxon>
    </lineage>
</organism>
<evidence type="ECO:0000259" key="1">
    <source>
        <dbReference type="PROSITE" id="PS50925"/>
    </source>
</evidence>
<dbReference type="Proteomes" id="UP000199729">
    <property type="component" value="Chromosome"/>
</dbReference>
<dbReference type="SMART" id="SM01034">
    <property type="entry name" value="BLUF"/>
    <property type="match status" value="1"/>
</dbReference>
<accession>A0A221KBW5</accession>
<reference evidence="2 3" key="1">
    <citation type="submission" date="2017-07" db="EMBL/GenBank/DDBJ databases">
        <title>Complete Genome Sequence of the cosmetic ferment Vitreoscilla filiformis (ATCC15551).</title>
        <authorList>
            <person name="Contreras S."/>
            <person name="Sagory-Zalkind P."/>
            <person name="Blanquart H."/>
            <person name="Iltis A."/>
            <person name="Morand S.C."/>
        </authorList>
    </citation>
    <scope>NUCLEOTIDE SEQUENCE [LARGE SCALE GENOMIC DNA]</scope>
    <source>
        <strain evidence="2 3">ATCC 15551</strain>
    </source>
</reference>
<dbReference type="InterPro" id="IPR036046">
    <property type="entry name" value="Acylphosphatase-like_dom_sf"/>
</dbReference>
<gene>
    <name evidence="2" type="ORF">VITFI_CDS0717</name>
</gene>
<proteinExistence type="predicted"/>
<dbReference type="SUPFAM" id="SSF54975">
    <property type="entry name" value="Acylphosphatase/BLUF domain-like"/>
    <property type="match status" value="1"/>
</dbReference>
<dbReference type="Gene3D" id="3.30.70.100">
    <property type="match status" value="1"/>
</dbReference>
<sequence length="100" mass="11886">MCYSNGIFLQKLEGDRRFVSRVYHKIQSDARHAEAVIVDYSEMDCRDFTGWGMGFMVATNENQELFLKYSTTHEFNPYLMSAKALRLFFNEIKENVRWLK</sequence>
<evidence type="ECO:0000313" key="3">
    <source>
        <dbReference type="Proteomes" id="UP000199729"/>
    </source>
</evidence>
<keyword evidence="3" id="KW-1185">Reference proteome</keyword>
<dbReference type="InterPro" id="IPR007024">
    <property type="entry name" value="BLUF_domain"/>
</dbReference>